<evidence type="ECO:0000256" key="4">
    <source>
        <dbReference type="ARBA" id="ARBA00022692"/>
    </source>
</evidence>
<keyword evidence="14" id="KW-1185">Reference proteome</keyword>
<dbReference type="RefSeq" id="WP_309202577.1">
    <property type="nucleotide sequence ID" value="NZ_CP133548.1"/>
</dbReference>
<evidence type="ECO:0000313" key="13">
    <source>
        <dbReference type="EMBL" id="WMS87434.1"/>
    </source>
</evidence>
<dbReference type="Gene3D" id="2.40.170.20">
    <property type="entry name" value="TonB-dependent receptor, beta-barrel domain"/>
    <property type="match status" value="1"/>
</dbReference>
<sequence>MLKENLFKLSLMAVAMTGVVAVNDAQAQDEAAKDEKVVITGSRIRQSQLATASPVLTLSREDIEKTGLTSVADVLQKMSASGAALNTRFNSSGNFGMPSDGGGVGAGGAEVDLRHLGSRRVLVLVDGRRWVSGASASGVSGAVDLNTVPLAIVERIEILEDGASSIYGSDAVAGVVNVITRKDIDGWEMNASYGGFGDFVTGIDDGDTTSIEFTFGAVGARHSIVSSFSHVDQNVVFSKNRDLADSPVEGTGTTRGSSATPTGRFLYDDNGTTVNVTPNDGASGLLNFPTDFHNFTDDDRFNYAAYNLYVTPSQRTNVFTRAKYDLTNTVSFFAQAMFNNRKSQNQAAPEPIFIGPEAGTGGIADTVSIDVTNPYNPFGVTLDENNFIFAGRRPIEAGPRSYSQDVNTYFFTTGFEGSFDIGDSPFYWDASMSWGTNRATQLKTGALNAARIKRALGPLAECQADPLCVPLNIFGAGSITQDMLDYISFTQKDVSENKIQMFAANITGDLFEMPAGYAGFAAGYEHRVQNGFFEPDVIAASGESMGIPASPTRGGYDVDEYFIEAMFPLMADSSGASMLELTTAVRRSEYTTTSDVSFDQTTTKFGLLFRPMTELTLRATMAEGFRAPSIGEFFNTGARNDATLTDPCLNSANETRCEQVWGPMDFVALANLGQTQISVVTGGNDQLSPEETESSMFGAVYSPDWFSGDDFIEQMNFELSFYDHQIDNAIGAVDAQLQLNECVVNGNDDFCNGIARANGVGITRFDNGLQNLSRIETSGSDFKLSMISQESDLGRFKLTWRNTFVNEYTQTVFGQSSGDLDGIEFGSNPDRAIPEWKYDLTLDWAKNDWSASTTMRYLSKIYESCSDFLDNTPNSLANLGLCSNPNFSDNSLSTNIMDETYYFDAQVSYATQIGGFNSVISVGARNLFDQDPPRCTQCDLNGYLPGIYDAQGRYWYVKFSMRP</sequence>
<dbReference type="PANTHER" id="PTHR47234">
    <property type="match status" value="1"/>
</dbReference>
<evidence type="ECO:0000256" key="7">
    <source>
        <dbReference type="ARBA" id="ARBA00023237"/>
    </source>
</evidence>
<feature type="domain" description="TonB-dependent receptor-like beta-barrel" evidence="11">
    <location>
        <begin position="375"/>
        <end position="927"/>
    </location>
</feature>
<evidence type="ECO:0000256" key="10">
    <source>
        <dbReference type="SAM" id="SignalP"/>
    </source>
</evidence>
<dbReference type="PROSITE" id="PS52016">
    <property type="entry name" value="TONB_DEPENDENT_REC_3"/>
    <property type="match status" value="1"/>
</dbReference>
<name>A0AA51RTZ6_9GAMM</name>
<keyword evidence="4 8" id="KW-0812">Transmembrane</keyword>
<evidence type="ECO:0000313" key="14">
    <source>
        <dbReference type="Proteomes" id="UP001239782"/>
    </source>
</evidence>
<dbReference type="InterPro" id="IPR037066">
    <property type="entry name" value="Plug_dom_sf"/>
</dbReference>
<keyword evidence="13" id="KW-0675">Receptor</keyword>
<evidence type="ECO:0000256" key="6">
    <source>
        <dbReference type="ARBA" id="ARBA00023136"/>
    </source>
</evidence>
<keyword evidence="10" id="KW-0732">Signal</keyword>
<feature type="chain" id="PRO_5041393910" evidence="10">
    <location>
        <begin position="28"/>
        <end position="963"/>
    </location>
</feature>
<reference evidence="13 14" key="1">
    <citation type="submission" date="2023-08" db="EMBL/GenBank/DDBJ databases">
        <title>Pleionea litopenaei sp. nov., isolated from stomach of juvenile Litopenaeus vannamei.</title>
        <authorList>
            <person name="Rho A.M."/>
            <person name="Hwang C.Y."/>
        </authorList>
    </citation>
    <scope>NUCLEOTIDE SEQUENCE [LARGE SCALE GENOMIC DNA]</scope>
    <source>
        <strain evidence="13 14">HL-JVS1</strain>
    </source>
</reference>
<dbReference type="SUPFAM" id="SSF56935">
    <property type="entry name" value="Porins"/>
    <property type="match status" value="1"/>
</dbReference>
<evidence type="ECO:0000259" key="12">
    <source>
        <dbReference type="Pfam" id="PF07715"/>
    </source>
</evidence>
<dbReference type="KEGG" id="plei:Q9312_00550"/>
<dbReference type="Proteomes" id="UP001239782">
    <property type="component" value="Chromosome"/>
</dbReference>
<evidence type="ECO:0000256" key="2">
    <source>
        <dbReference type="ARBA" id="ARBA00022448"/>
    </source>
</evidence>
<dbReference type="Gene3D" id="2.170.130.10">
    <property type="entry name" value="TonB-dependent receptor, plug domain"/>
    <property type="match status" value="1"/>
</dbReference>
<keyword evidence="5 9" id="KW-0798">TonB box</keyword>
<evidence type="ECO:0000256" key="5">
    <source>
        <dbReference type="ARBA" id="ARBA00023077"/>
    </source>
</evidence>
<feature type="domain" description="TonB-dependent receptor plug" evidence="12">
    <location>
        <begin position="49"/>
        <end position="175"/>
    </location>
</feature>
<evidence type="ECO:0000256" key="1">
    <source>
        <dbReference type="ARBA" id="ARBA00004571"/>
    </source>
</evidence>
<dbReference type="InterPro" id="IPR036942">
    <property type="entry name" value="Beta-barrel_TonB_sf"/>
</dbReference>
<dbReference type="Pfam" id="PF00593">
    <property type="entry name" value="TonB_dep_Rec_b-barrel"/>
    <property type="match status" value="1"/>
</dbReference>
<comment type="subcellular location">
    <subcellularLocation>
        <location evidence="1 8">Cell outer membrane</location>
        <topology evidence="1 8">Multi-pass membrane protein</topology>
    </subcellularLocation>
</comment>
<dbReference type="PANTHER" id="PTHR47234:SF2">
    <property type="entry name" value="TONB-DEPENDENT RECEPTOR"/>
    <property type="match status" value="1"/>
</dbReference>
<keyword evidence="3 8" id="KW-1134">Transmembrane beta strand</keyword>
<dbReference type="InterPro" id="IPR039426">
    <property type="entry name" value="TonB-dep_rcpt-like"/>
</dbReference>
<evidence type="ECO:0000256" key="9">
    <source>
        <dbReference type="RuleBase" id="RU003357"/>
    </source>
</evidence>
<gene>
    <name evidence="13" type="ORF">Q9312_00550</name>
</gene>
<evidence type="ECO:0000259" key="11">
    <source>
        <dbReference type="Pfam" id="PF00593"/>
    </source>
</evidence>
<dbReference type="EMBL" id="CP133548">
    <property type="protein sequence ID" value="WMS87434.1"/>
    <property type="molecule type" value="Genomic_DNA"/>
</dbReference>
<comment type="similarity">
    <text evidence="8 9">Belongs to the TonB-dependent receptor family.</text>
</comment>
<dbReference type="InterPro" id="IPR012910">
    <property type="entry name" value="Plug_dom"/>
</dbReference>
<evidence type="ECO:0000256" key="8">
    <source>
        <dbReference type="PROSITE-ProRule" id="PRU01360"/>
    </source>
</evidence>
<keyword evidence="6 8" id="KW-0472">Membrane</keyword>
<dbReference type="Pfam" id="PF07715">
    <property type="entry name" value="Plug"/>
    <property type="match status" value="1"/>
</dbReference>
<dbReference type="AlphaFoldDB" id="A0AA51RTZ6"/>
<evidence type="ECO:0000256" key="3">
    <source>
        <dbReference type="ARBA" id="ARBA00022452"/>
    </source>
</evidence>
<keyword evidence="2 8" id="KW-0813">Transport</keyword>
<protein>
    <submittedName>
        <fullName evidence="13">TonB-dependent receptor</fullName>
    </submittedName>
</protein>
<accession>A0AA51RTZ6</accession>
<dbReference type="InterPro" id="IPR000531">
    <property type="entry name" value="Beta-barrel_TonB"/>
</dbReference>
<proteinExistence type="inferred from homology"/>
<organism evidence="13 14">
    <name type="scientific">Pleionea litopenaei</name>
    <dbReference type="NCBI Taxonomy" id="3070815"/>
    <lineage>
        <taxon>Bacteria</taxon>
        <taxon>Pseudomonadati</taxon>
        <taxon>Pseudomonadota</taxon>
        <taxon>Gammaproteobacteria</taxon>
        <taxon>Oceanospirillales</taxon>
        <taxon>Pleioneaceae</taxon>
        <taxon>Pleionea</taxon>
    </lineage>
</organism>
<dbReference type="GO" id="GO:0009279">
    <property type="term" value="C:cell outer membrane"/>
    <property type="evidence" value="ECO:0007669"/>
    <property type="project" value="UniProtKB-SubCell"/>
</dbReference>
<feature type="signal peptide" evidence="10">
    <location>
        <begin position="1"/>
        <end position="27"/>
    </location>
</feature>
<keyword evidence="7 8" id="KW-0998">Cell outer membrane</keyword>